<dbReference type="Proteomes" id="UP001215087">
    <property type="component" value="Unassembled WGS sequence"/>
</dbReference>
<keyword evidence="4" id="KW-1185">Reference proteome</keyword>
<reference evidence="1" key="3">
    <citation type="submission" date="2017-02" db="EMBL/GenBank/DDBJ databases">
        <title>Integrative analysis reveals regulation of autotrophic growth of syngas fermenting bacteria at the translational level.</title>
        <authorList>
            <person name="Song Y."/>
            <person name="Shin J."/>
            <person name="Jeong Y."/>
            <person name="Jin S."/>
            <person name="Kim D.R."/>
            <person name="Kim S.C."/>
            <person name="Cho S."/>
            <person name="Cho B.-K."/>
        </authorList>
    </citation>
    <scope>NUCLEOTIDE SEQUENCE</scope>
    <source>
        <strain evidence="1">ATCC 8486</strain>
    </source>
</reference>
<dbReference type="AlphaFoldDB" id="A0AAC9W3W4"/>
<dbReference type="EMBL" id="JAQSVD010000017">
    <property type="protein sequence ID" value="MDE1472671.1"/>
    <property type="molecule type" value="Genomic_DNA"/>
</dbReference>
<evidence type="ECO:0000313" key="4">
    <source>
        <dbReference type="Proteomes" id="UP001215087"/>
    </source>
</evidence>
<reference evidence="3" key="2">
    <citation type="journal article" date="2017" name="Sci. Rep.">
        <title>Determination of the Genome and Primary Transcriptome of Syngas Fermenting Eubacterium limosum ATCC 8486.</title>
        <authorList>
            <person name="Song Y."/>
            <person name="Shin J."/>
            <person name="Jeong Y."/>
            <person name="Jin S."/>
            <person name="Lee J.K."/>
            <person name="Kim D.R."/>
            <person name="Kim S.C."/>
            <person name="Cho S."/>
            <person name="Cho B.K."/>
        </authorList>
    </citation>
    <scope>NUCLEOTIDE SEQUENCE [LARGE SCALE GENOMIC DNA]</scope>
    <source>
        <strain evidence="3">ATCC 8486</strain>
    </source>
</reference>
<gene>
    <name evidence="1" type="ORF">B2M23_13705</name>
    <name evidence="2" type="ORF">PTZ04_20630</name>
</gene>
<evidence type="ECO:0000313" key="3">
    <source>
        <dbReference type="Proteomes" id="UP000192391"/>
    </source>
</evidence>
<evidence type="ECO:0000313" key="1">
    <source>
        <dbReference type="EMBL" id="ARD66522.1"/>
    </source>
</evidence>
<evidence type="ECO:0000313" key="2">
    <source>
        <dbReference type="EMBL" id="MDE1472671.1"/>
    </source>
</evidence>
<proteinExistence type="predicted"/>
<sequence length="87" mass="9855">MKNNMSKGKMAAAVIGDMMIILLVLGIIAFSTPSEAEAKALHTEEVVITEQLKTQTEAYDIYRYVKQRLSQFGEWYLSELNEILTIN</sequence>
<dbReference type="KEGG" id="elim:B2M23_13705"/>
<dbReference type="EMBL" id="CP019962">
    <property type="protein sequence ID" value="ARD66522.1"/>
    <property type="molecule type" value="Genomic_DNA"/>
</dbReference>
<reference evidence="2 4" key="4">
    <citation type="submission" date="2023-02" db="EMBL/GenBank/DDBJ databases">
        <title>Comparative genome analysis of Eubacterium limosum species.</title>
        <authorList>
            <person name="Bak J.E."/>
        </authorList>
    </citation>
    <scope>NUCLEOTIDE SEQUENCE [LARGE SCALE GENOMIC DNA]</scope>
    <source>
        <strain evidence="2 4">KGMB01548</strain>
    </source>
</reference>
<dbReference type="Proteomes" id="UP000192391">
    <property type="component" value="Chromosome"/>
</dbReference>
<organism evidence="1 3">
    <name type="scientific">Eubacterium limosum</name>
    <dbReference type="NCBI Taxonomy" id="1736"/>
    <lineage>
        <taxon>Bacteria</taxon>
        <taxon>Bacillati</taxon>
        <taxon>Bacillota</taxon>
        <taxon>Clostridia</taxon>
        <taxon>Eubacteriales</taxon>
        <taxon>Eubacteriaceae</taxon>
        <taxon>Eubacterium</taxon>
    </lineage>
</organism>
<accession>A0AAC9W3W4</accession>
<dbReference type="RefSeq" id="WP_038350711.1">
    <property type="nucleotide sequence ID" value="NZ_CP019962.1"/>
</dbReference>
<name>A0AAC9W3W4_EUBLI</name>
<protein>
    <submittedName>
        <fullName evidence="1">Uncharacterized protein</fullName>
    </submittedName>
</protein>
<reference evidence="1" key="1">
    <citation type="journal article" date="2015" name="Genome Announc.">
        <title>Draft Genome Sequence of Chemolithoautotrophic Acetogenic Butanol-Producing Eubacterium limosum ATCC 8486.</title>
        <authorList>
            <person name="Song Y."/>
            <person name="Cho B.K."/>
        </authorList>
    </citation>
    <scope>NUCLEOTIDE SEQUENCE</scope>
    <source>
        <strain evidence="1">ATCC 8486</strain>
    </source>
</reference>